<organism evidence="1">
    <name type="scientific">Sheuella amnicola</name>
    <dbReference type="NCBI Taxonomy" id="2707330"/>
    <lineage>
        <taxon>Bacteria</taxon>
        <taxon>Pseudomonadati</taxon>
        <taxon>Pseudomonadota</taxon>
        <taxon>Betaproteobacteria</taxon>
        <taxon>Burkholderiales</taxon>
        <taxon>Alcaligenaceae</taxon>
        <taxon>Sheuella</taxon>
    </lineage>
</organism>
<dbReference type="InterPro" id="IPR018523">
    <property type="entry name" value="Isocitrate_lyase_ph_CS"/>
</dbReference>
<reference evidence="1" key="1">
    <citation type="submission" date="2020-02" db="EMBL/GenBank/DDBJ databases">
        <authorList>
            <person name="Chen W.-M."/>
        </authorList>
    </citation>
    <scope>NUCLEOTIDE SEQUENCE</scope>
    <source>
        <strain evidence="1">NBD-18</strain>
    </source>
</reference>
<evidence type="ECO:0000313" key="1">
    <source>
        <dbReference type="EMBL" id="NDY83892.1"/>
    </source>
</evidence>
<dbReference type="InterPro" id="IPR040442">
    <property type="entry name" value="Pyrv_kinase-like_dom_sf"/>
</dbReference>
<comment type="caution">
    <text evidence="1">The sequence shown here is derived from an EMBL/GenBank/DDBJ whole genome shotgun (WGS) entry which is preliminary data.</text>
</comment>
<dbReference type="PANTHER" id="PTHR42905:SF5">
    <property type="entry name" value="CARBOXYVINYL-CARBOXYPHOSPHONATE PHOSPHORYLMUTASE, CHLOROPLASTIC"/>
    <property type="match status" value="1"/>
</dbReference>
<sequence>MNPAAILRKRLAQSEIIVVPGGGSPLELRQIEATGFEAGYVSGYATAAARYAEPDIGLVAYADIEDAVLSIRRVTDIPLIVDCDTGYGDIANVVRTVRGMERLGVAAIQLEDQAWPKRCGHMDNKIVEPRDIAVRKIKAAVAARTNPDTLIVARTDARGPMGMQEALDRCMLFKKAGADMLFVDGPQSLDELIQIGRELPGPLIANMSETGLTPLRSASELQDMGFSIALFPSSTVRITIKAVGDFLSDLKKTGDSRSWVDKMASLEQTNNALGLDKIRAFEKKLLSDE</sequence>
<dbReference type="RefSeq" id="WP_163655564.1">
    <property type="nucleotide sequence ID" value="NZ_JAAGRN010000008.1"/>
</dbReference>
<dbReference type="PROSITE" id="PS00161">
    <property type="entry name" value="ISOCITRATE_LYASE"/>
    <property type="match status" value="1"/>
</dbReference>
<dbReference type="InterPro" id="IPR015813">
    <property type="entry name" value="Pyrv/PenolPyrv_kinase-like_dom"/>
</dbReference>
<accession>A0A6B2R0V2</accession>
<dbReference type="InterPro" id="IPR039556">
    <property type="entry name" value="ICL/PEPM"/>
</dbReference>
<gene>
    <name evidence="1" type="ORF">G3I67_11690</name>
</gene>
<name>A0A6B2R0V2_9BURK</name>
<dbReference type="CDD" id="cd00377">
    <property type="entry name" value="ICL_PEPM"/>
    <property type="match status" value="1"/>
</dbReference>
<protein>
    <submittedName>
        <fullName evidence="1">Carboxyvinyl-carboxyphosphonate phosphorylmutase</fullName>
    </submittedName>
</protein>
<dbReference type="EMBL" id="JAAGRN010000008">
    <property type="protein sequence ID" value="NDY83892.1"/>
    <property type="molecule type" value="Genomic_DNA"/>
</dbReference>
<dbReference type="GO" id="GO:0016833">
    <property type="term" value="F:oxo-acid-lyase activity"/>
    <property type="evidence" value="ECO:0007669"/>
    <property type="project" value="UniProtKB-ARBA"/>
</dbReference>
<dbReference type="Pfam" id="PF13714">
    <property type="entry name" value="PEP_mutase"/>
    <property type="match status" value="1"/>
</dbReference>
<dbReference type="AlphaFoldDB" id="A0A6B2R0V2"/>
<dbReference type="SUPFAM" id="SSF51621">
    <property type="entry name" value="Phosphoenolpyruvate/pyruvate domain"/>
    <property type="match status" value="1"/>
</dbReference>
<dbReference type="Gene3D" id="3.20.20.60">
    <property type="entry name" value="Phosphoenolpyruvate-binding domains"/>
    <property type="match status" value="1"/>
</dbReference>
<proteinExistence type="predicted"/>
<dbReference type="PANTHER" id="PTHR42905">
    <property type="entry name" value="PHOSPHOENOLPYRUVATE CARBOXYLASE"/>
    <property type="match status" value="1"/>
</dbReference>